<dbReference type="Proteomes" id="UP000215902">
    <property type="component" value="Unassembled WGS sequence"/>
</dbReference>
<dbReference type="CDD" id="cd13245">
    <property type="entry name" value="PH_PLEKHG7"/>
    <property type="match status" value="1"/>
</dbReference>
<dbReference type="STRING" id="282301.A0A267H4N2"/>
<dbReference type="CDD" id="cd00160">
    <property type="entry name" value="RhoGEF"/>
    <property type="match status" value="1"/>
</dbReference>
<dbReference type="InterPro" id="IPR000219">
    <property type="entry name" value="DH_dom"/>
</dbReference>
<feature type="compositionally biased region" description="Basic and acidic residues" evidence="2">
    <location>
        <begin position="1247"/>
        <end position="1261"/>
    </location>
</feature>
<evidence type="ECO:0000256" key="1">
    <source>
        <dbReference type="SAM" id="Coils"/>
    </source>
</evidence>
<evidence type="ECO:0000259" key="3">
    <source>
        <dbReference type="PROSITE" id="PS50003"/>
    </source>
</evidence>
<feature type="compositionally biased region" description="Polar residues" evidence="2">
    <location>
        <begin position="1044"/>
        <end position="1056"/>
    </location>
</feature>
<feature type="compositionally biased region" description="Acidic residues" evidence="2">
    <location>
        <begin position="992"/>
        <end position="1024"/>
    </location>
</feature>
<feature type="compositionally biased region" description="Acidic residues" evidence="2">
    <location>
        <begin position="976"/>
        <end position="985"/>
    </location>
</feature>
<feature type="compositionally biased region" description="Acidic residues" evidence="2">
    <location>
        <begin position="199"/>
        <end position="212"/>
    </location>
</feature>
<organism evidence="5 6">
    <name type="scientific">Macrostomum lignano</name>
    <dbReference type="NCBI Taxonomy" id="282301"/>
    <lineage>
        <taxon>Eukaryota</taxon>
        <taxon>Metazoa</taxon>
        <taxon>Spiralia</taxon>
        <taxon>Lophotrochozoa</taxon>
        <taxon>Platyhelminthes</taxon>
        <taxon>Rhabditophora</taxon>
        <taxon>Macrostomorpha</taxon>
        <taxon>Macrostomida</taxon>
        <taxon>Macrostomidae</taxon>
        <taxon>Macrostomum</taxon>
    </lineage>
</organism>
<feature type="region of interest" description="Disordered" evidence="2">
    <location>
        <begin position="927"/>
        <end position="1100"/>
    </location>
</feature>
<dbReference type="GO" id="GO:0007266">
    <property type="term" value="P:Rho protein signal transduction"/>
    <property type="evidence" value="ECO:0007669"/>
    <property type="project" value="TreeGrafter"/>
</dbReference>
<dbReference type="Gene3D" id="1.20.900.10">
    <property type="entry name" value="Dbl homology (DH) domain"/>
    <property type="match status" value="1"/>
</dbReference>
<dbReference type="PROSITE" id="PS50010">
    <property type="entry name" value="DH_2"/>
    <property type="match status" value="1"/>
</dbReference>
<evidence type="ECO:0008006" key="7">
    <source>
        <dbReference type="Google" id="ProtNLM"/>
    </source>
</evidence>
<dbReference type="SUPFAM" id="SSF48065">
    <property type="entry name" value="DBL homology domain (DH-domain)"/>
    <property type="match status" value="1"/>
</dbReference>
<dbReference type="Pfam" id="PF16652">
    <property type="entry name" value="PH_13"/>
    <property type="match status" value="1"/>
</dbReference>
<evidence type="ECO:0000256" key="2">
    <source>
        <dbReference type="SAM" id="MobiDB-lite"/>
    </source>
</evidence>
<dbReference type="SMART" id="SM00325">
    <property type="entry name" value="RhoGEF"/>
    <property type="match status" value="1"/>
</dbReference>
<name>A0A267H4N2_9PLAT</name>
<dbReference type="Pfam" id="PF00621">
    <property type="entry name" value="RhoGEF"/>
    <property type="match status" value="1"/>
</dbReference>
<proteinExistence type="predicted"/>
<dbReference type="InterPro" id="IPR011993">
    <property type="entry name" value="PH-like_dom_sf"/>
</dbReference>
<dbReference type="PANTHER" id="PTHR13217">
    <property type="entry name" value="PLECKSTRIN HOMOLOGY DOMAIN-CONTAINING FAMILY G MEMBER 7"/>
    <property type="match status" value="1"/>
</dbReference>
<protein>
    <recommendedName>
        <fullName evidence="7">DH domain-containing protein</fullName>
    </recommendedName>
</protein>
<evidence type="ECO:0000313" key="6">
    <source>
        <dbReference type="Proteomes" id="UP000215902"/>
    </source>
</evidence>
<feature type="region of interest" description="Disordered" evidence="2">
    <location>
        <begin position="193"/>
        <end position="212"/>
    </location>
</feature>
<dbReference type="InterPro" id="IPR040181">
    <property type="entry name" value="PKHG5/7"/>
</dbReference>
<dbReference type="SUPFAM" id="SSF50729">
    <property type="entry name" value="PH domain-like"/>
    <property type="match status" value="1"/>
</dbReference>
<dbReference type="PANTHER" id="PTHR13217:SF6">
    <property type="entry name" value="PLECKSTRIN HOMOLOGY DOMAIN-CONTAINING FAMILY G MEMBER 7"/>
    <property type="match status" value="1"/>
</dbReference>
<feature type="compositionally biased region" description="Basic residues" evidence="2">
    <location>
        <begin position="72"/>
        <end position="84"/>
    </location>
</feature>
<feature type="compositionally biased region" description="Low complexity" evidence="2">
    <location>
        <begin position="1164"/>
        <end position="1179"/>
    </location>
</feature>
<reference evidence="5 6" key="1">
    <citation type="submission" date="2017-06" db="EMBL/GenBank/DDBJ databases">
        <title>A platform for efficient transgenesis in Macrostomum lignano, a flatworm model organism for stem cell research.</title>
        <authorList>
            <person name="Berezikov E."/>
        </authorList>
    </citation>
    <scope>NUCLEOTIDE SEQUENCE [LARGE SCALE GENOMIC DNA]</scope>
    <source>
        <strain evidence="5">DV1</strain>
        <tissue evidence="5">Whole organism</tissue>
    </source>
</reference>
<feature type="region of interest" description="Disordered" evidence="2">
    <location>
        <begin position="224"/>
        <end position="254"/>
    </location>
</feature>
<feature type="domain" description="DH" evidence="4">
    <location>
        <begin position="522"/>
        <end position="716"/>
    </location>
</feature>
<gene>
    <name evidence="5" type="ORF">BOX15_Mlig031346g1</name>
</gene>
<evidence type="ECO:0000259" key="4">
    <source>
        <dbReference type="PROSITE" id="PS50010"/>
    </source>
</evidence>
<feature type="compositionally biased region" description="Low complexity" evidence="2">
    <location>
        <begin position="1206"/>
        <end position="1217"/>
    </location>
</feature>
<feature type="region of interest" description="Disordered" evidence="2">
    <location>
        <begin position="1154"/>
        <end position="1179"/>
    </location>
</feature>
<dbReference type="InterPro" id="IPR035899">
    <property type="entry name" value="DBL_dom_sf"/>
</dbReference>
<dbReference type="SMART" id="SM00233">
    <property type="entry name" value="PH"/>
    <property type="match status" value="1"/>
</dbReference>
<feature type="compositionally biased region" description="Low complexity" evidence="2">
    <location>
        <begin position="1072"/>
        <end position="1085"/>
    </location>
</feature>
<feature type="compositionally biased region" description="Low complexity" evidence="2">
    <location>
        <begin position="147"/>
        <end position="177"/>
    </location>
</feature>
<feature type="region of interest" description="Disordered" evidence="2">
    <location>
        <begin position="1191"/>
        <end position="1281"/>
    </location>
</feature>
<comment type="caution">
    <text evidence="5">The sequence shown here is derived from an EMBL/GenBank/DDBJ whole genome shotgun (WGS) entry which is preliminary data.</text>
</comment>
<feature type="compositionally biased region" description="Polar residues" evidence="2">
    <location>
        <begin position="1193"/>
        <end position="1203"/>
    </location>
</feature>
<dbReference type="InterPro" id="IPR001849">
    <property type="entry name" value="PH_domain"/>
</dbReference>
<dbReference type="OrthoDB" id="5585231at2759"/>
<feature type="region of interest" description="Disordered" evidence="2">
    <location>
        <begin position="29"/>
        <end position="98"/>
    </location>
</feature>
<feature type="region of interest" description="Disordered" evidence="2">
    <location>
        <begin position="141"/>
        <end position="178"/>
    </location>
</feature>
<feature type="coiled-coil region" evidence="1">
    <location>
        <begin position="696"/>
        <end position="723"/>
    </location>
</feature>
<feature type="domain" description="PH" evidence="3">
    <location>
        <begin position="770"/>
        <end position="896"/>
    </location>
</feature>
<dbReference type="GO" id="GO:0005085">
    <property type="term" value="F:guanyl-nucleotide exchange factor activity"/>
    <property type="evidence" value="ECO:0007669"/>
    <property type="project" value="InterPro"/>
</dbReference>
<dbReference type="EMBL" id="NIVC01000031">
    <property type="protein sequence ID" value="PAA93240.1"/>
    <property type="molecule type" value="Genomic_DNA"/>
</dbReference>
<evidence type="ECO:0000313" key="5">
    <source>
        <dbReference type="EMBL" id="PAA93240.1"/>
    </source>
</evidence>
<accession>A0A267H4N2</accession>
<dbReference type="PROSITE" id="PS50003">
    <property type="entry name" value="PH_DOMAIN"/>
    <property type="match status" value="1"/>
</dbReference>
<feature type="region of interest" description="Disordered" evidence="2">
    <location>
        <begin position="315"/>
        <end position="383"/>
    </location>
</feature>
<sequence length="1325" mass="148572">MEIRTPLPRHQHRHNIPCPIAVNLTLNSSTDTCPSPPPAASPRSISVEIDSSDDSSCDDAAAGGLRPARQIFSRRRLHDRRRRSSSLGDLSKLQQQQEAVDVVPTCPVHQPDPPDCGSKGQRRRMLTEQCFIKSNKLSAKTRRRCDSSSTQTQRQQQHLEQQLSPPTAGGTQPGQPGRAFSAAARRHKLMLPLEKQQAVEEEDPDIDDQDDDDDIMDEIFCFPEAGDTAGGDAEGDGSRLSVGRRRGTGEHSQDRDDVLVSPAISPVPWARDVPSGVGLRRTAVNTSDSSAPLQISSGRQCVTLQVPSFRFSIKRHGSSASLTSDNEDQETEPTKENLHRRGRRAAIYNSKNFIGDAKSPDRSPNESGGEDNEEDGKRRRSSLELSVEVLPRVDILKEKSKKILKKQNTVADLTQKTLQSFATFDENSKKRGSGMSILKLIDKKRNKGRDSGAELHDILAALKPSEFRDTYLMSFKNLHWKDLFDKPDLESEAACAARSKEASSSPSRVDSRFADLPEKERLRREAVWELFKSELVFLIDYLMVLKHCFLEPLKKLQVDGHLMFVEPEDLFGNIDELCYVSYTFSRDLISTLCKEAKRGQFGTTSGLLKAFKRWSLSSKDGEVFHNYCLNYHCAITYLEILRRQEQFSEFEKRCEVDPRCHRLQITDLLVAPMQHCTKMPLLLAQIRKYTSEDCNKAMLTESLKRVENSLKSLEDKLKWLRNFERLQNIQQQLIWPPITELETKAFIPDFLKSSLSCQPCEKLIANPKRQLIHEGLLSLVETNRSTEVYCFLFDDILLLTKVKKPPKKRSVNESSSVYSMSPTDGALFVVYRQPIALDRFSIHDIGYVEANANGLKHAFVLIHISRFQQIIGVYTLQSAGDQQKLAWLDSLRQSQQRFQEKLKCKLAMTVAANSPRTNTHRRLMSKMQRMQMREQQRQRHQQQQQPARRRSGGSGKDVPISASASKAGIESSNCEDINEEDENEDDAKTDLLDDDDDDDYEDDDDADDATGDDVDEDEGDDESDGPAALSTEDVVRHRKHRQRLSLSPATAATSRGESARAKRRTASLMTVGAAAGSGISGSSIGQHRRRPGQAAKQQQKQLAASDRILEAIEDDDADLSYIVKVNAPFSPPLSPTLHTMEGVSVVIDPGVGSIGKRGQRINRPLSPRQQQQQPQGPNQYQQLQLPNKFLDMNMSSPSRSKQPIKQRVQQQEQQQRQSLSPDLATKDRAGKADSCCSGKHLLTLDIEQPRPRSSSDVREIDMSPDDSESPVGASHQERSASVGVINSELGIGRQLSIIDEDQLDLPSAVATALKEQQQQQRKRVD</sequence>
<keyword evidence="6" id="KW-1185">Reference proteome</keyword>
<dbReference type="Gene3D" id="2.30.29.30">
    <property type="entry name" value="Pleckstrin-homology domain (PH domain)/Phosphotyrosine-binding domain (PTB)"/>
    <property type="match status" value="1"/>
</dbReference>
<keyword evidence="1" id="KW-0175">Coiled coil</keyword>